<evidence type="ECO:0000313" key="3">
    <source>
        <dbReference type="Proteomes" id="UP000005396"/>
    </source>
</evidence>
<evidence type="ECO:0000313" key="2">
    <source>
        <dbReference type="EMBL" id="EDP12599.1"/>
    </source>
</evidence>
<accession>A8S5C6</accession>
<organism evidence="2 3">
    <name type="scientific">Enterocloster bolteae (strain ATCC BAA-613 / DSM 15670 / CCUG 46953 / JCM 12243 / WAL 16351)</name>
    <name type="common">Clostridium bolteae</name>
    <dbReference type="NCBI Taxonomy" id="411902"/>
    <lineage>
        <taxon>Bacteria</taxon>
        <taxon>Bacillati</taxon>
        <taxon>Bacillota</taxon>
        <taxon>Clostridia</taxon>
        <taxon>Lachnospirales</taxon>
        <taxon>Lachnospiraceae</taxon>
        <taxon>Enterocloster</taxon>
    </lineage>
</organism>
<keyword evidence="1" id="KW-0812">Transmembrane</keyword>
<dbReference type="EMBL" id="ABCC02000075">
    <property type="protein sequence ID" value="EDP12599.1"/>
    <property type="molecule type" value="Genomic_DNA"/>
</dbReference>
<dbReference type="eggNOG" id="COG2064">
    <property type="taxonomic scope" value="Bacteria"/>
</dbReference>
<dbReference type="HOGENOM" id="CLU_1018208_0_0_9"/>
<protein>
    <recommendedName>
        <fullName evidence="4">Secretion protein F</fullName>
    </recommendedName>
</protein>
<dbReference type="Proteomes" id="UP000005396">
    <property type="component" value="Unassembled WGS sequence"/>
</dbReference>
<dbReference type="PaxDb" id="411902-CLOBOL_07161"/>
<feature type="transmembrane region" description="Helical" evidence="1">
    <location>
        <begin position="103"/>
        <end position="131"/>
    </location>
</feature>
<sequence>MKEMLGLLVCFGGLLAAGLFFLAADLLRLPYLKTSKAMINTGRENRKAAKSLETYLLSLAVKLAPYIHMDEYKRGRQKNILKASGLNMEPEVYQAYVISKAGLVLLGIIPCLLVFPLLAVIVVVLAVMVYFKEQERADELLAKKRGELEGELPRFVSTIEQELKNSRDVLSIVENYKKNAGEEFANELEILAADMRSSSYEAALTRFEARINSPMLSDVVRGLIGVLRGDDGAMYFQMLSHDFKQMELQRLKKEAQKIPPKIRVFSFLMLVCFIVTYLAIIVFEILKSMGSMF</sequence>
<gene>
    <name evidence="2" type="ORF">CLOBOL_07161</name>
</gene>
<name>A8S5C6_ENTBW</name>
<evidence type="ECO:0000256" key="1">
    <source>
        <dbReference type="SAM" id="Phobius"/>
    </source>
</evidence>
<keyword evidence="1" id="KW-0472">Membrane</keyword>
<evidence type="ECO:0008006" key="4">
    <source>
        <dbReference type="Google" id="ProtNLM"/>
    </source>
</evidence>
<dbReference type="AlphaFoldDB" id="A8S5C6"/>
<comment type="caution">
    <text evidence="2">The sequence shown here is derived from an EMBL/GenBank/DDBJ whole genome shotgun (WGS) entry which is preliminary data.</text>
</comment>
<keyword evidence="1" id="KW-1133">Transmembrane helix</keyword>
<proteinExistence type="predicted"/>
<reference evidence="2 3" key="2">
    <citation type="submission" date="2007-09" db="EMBL/GenBank/DDBJ databases">
        <title>Draft genome sequence of Clostridium bolteae (ATCC BAA-613).</title>
        <authorList>
            <person name="Sudarsanam P."/>
            <person name="Ley R."/>
            <person name="Guruge J."/>
            <person name="Turnbaugh P.J."/>
            <person name="Mahowald M."/>
            <person name="Liep D."/>
            <person name="Gordon J."/>
        </authorList>
    </citation>
    <scope>NUCLEOTIDE SEQUENCE [LARGE SCALE GENOMIC DNA]</scope>
    <source>
        <strain evidence="3">ATCC BAA-613 / DSM 15670 / CCUG 46953 / JCM 12243 / WAL 16351</strain>
    </source>
</reference>
<reference evidence="2 3" key="1">
    <citation type="submission" date="2007-08" db="EMBL/GenBank/DDBJ databases">
        <authorList>
            <person name="Fulton L."/>
            <person name="Clifton S."/>
            <person name="Fulton B."/>
            <person name="Xu J."/>
            <person name="Minx P."/>
            <person name="Pepin K.H."/>
            <person name="Johnson M."/>
            <person name="Thiruvilangam P."/>
            <person name="Bhonagiri V."/>
            <person name="Nash W.E."/>
            <person name="Mardis E.R."/>
            <person name="Wilson R.K."/>
        </authorList>
    </citation>
    <scope>NUCLEOTIDE SEQUENCE [LARGE SCALE GENOMIC DNA]</scope>
    <source>
        <strain evidence="3">ATCC BAA-613 / DSM 15670 / CCUG 46953 / JCM 12243 / WAL 16351</strain>
    </source>
</reference>
<feature type="transmembrane region" description="Helical" evidence="1">
    <location>
        <begin position="262"/>
        <end position="283"/>
    </location>
</feature>